<reference evidence="1" key="1">
    <citation type="submission" date="2016-10" db="EMBL/GenBank/DDBJ databases">
        <authorList>
            <person name="Benchimol M."/>
            <person name="Almeida L.G."/>
            <person name="Vasconcelos A.T."/>
            <person name="Perreira-Neves A."/>
            <person name="Rosa I.A."/>
            <person name="Tasca T."/>
            <person name="Bogo M.R."/>
            <person name="de Souza W."/>
        </authorList>
    </citation>
    <scope>NUCLEOTIDE SEQUENCE [LARGE SCALE GENOMIC DNA]</scope>
    <source>
        <strain evidence="1">K</strain>
    </source>
</reference>
<keyword evidence="2" id="KW-1185">Reference proteome</keyword>
<protein>
    <submittedName>
        <fullName evidence="1">Uncharacterized protein</fullName>
    </submittedName>
</protein>
<sequence length="162" mass="18253">MVLSWCQRNCDAVAKTTSYFKWTSACSSNLRTSDSWIFGIIEQILTHKSERLTSSTFAAINKDVAERRSICSDNSGFLKRLKSNILIARQIVSSHSFKSFPILTIRKVAGSRILKSISDKLICLRNSMRRKTSRLHISVPVEAFRAPSELFVIGFSFGKVSD</sequence>
<dbReference type="EMBL" id="MLAK01001475">
    <property type="protein sequence ID" value="OHS92704.1"/>
    <property type="molecule type" value="Genomic_DNA"/>
</dbReference>
<evidence type="ECO:0000313" key="1">
    <source>
        <dbReference type="EMBL" id="OHS92704.1"/>
    </source>
</evidence>
<dbReference type="RefSeq" id="XP_068345841.1">
    <property type="nucleotide sequence ID" value="XM_068513502.1"/>
</dbReference>
<comment type="caution">
    <text evidence="1">The sequence shown here is derived from an EMBL/GenBank/DDBJ whole genome shotgun (WGS) entry which is preliminary data.</text>
</comment>
<accession>A0A1J4IZC1</accession>
<dbReference type="Proteomes" id="UP000179807">
    <property type="component" value="Unassembled WGS sequence"/>
</dbReference>
<organism evidence="1 2">
    <name type="scientific">Tritrichomonas foetus</name>
    <dbReference type="NCBI Taxonomy" id="1144522"/>
    <lineage>
        <taxon>Eukaryota</taxon>
        <taxon>Metamonada</taxon>
        <taxon>Parabasalia</taxon>
        <taxon>Tritrichomonadida</taxon>
        <taxon>Tritrichomonadidae</taxon>
        <taxon>Tritrichomonas</taxon>
    </lineage>
</organism>
<evidence type="ECO:0000313" key="2">
    <source>
        <dbReference type="Proteomes" id="UP000179807"/>
    </source>
</evidence>
<proteinExistence type="predicted"/>
<dbReference type="GeneID" id="94848206"/>
<dbReference type="AlphaFoldDB" id="A0A1J4IZC1"/>
<gene>
    <name evidence="1" type="ORF">TRFO_40961</name>
</gene>
<dbReference type="VEuPathDB" id="TrichDB:TRFO_40961"/>
<name>A0A1J4IZC1_9EUKA</name>